<sequence length="260" mass="29903">MIASKAAQDLLFECSVNDPRDVDIEDLIIYKNGIIKEVPLSGCDGRMVMKNGKAIVSVNSKIEYPKKRRFVLAHELGHIILHPDREASFTDNHDTLEDYRKGSQEKEANDFAAELLMPAQKFKSACIGQNFSFSVLSKLAESFDTTLSATAFRYVDYGNFPICLFYCKGGIVQYWKKSNDFWSRIPDNRHLAVPSGSVASEYYEKGKIYSKEWVDQDIFKSTWFELRDEDEDLRMKEFCIITPKFDSVLSVVWQPNKSKR</sequence>
<protein>
    <submittedName>
        <fullName evidence="2">ImmA/IrrE family metallo-endopeptidase</fullName>
    </submittedName>
</protein>
<accession>A0ABT3IQ28</accession>
<evidence type="ECO:0000313" key="3">
    <source>
        <dbReference type="Proteomes" id="UP001207742"/>
    </source>
</evidence>
<dbReference type="PANTHER" id="PTHR43236:SF1">
    <property type="entry name" value="BLL7220 PROTEIN"/>
    <property type="match status" value="1"/>
</dbReference>
<organism evidence="2 3">
    <name type="scientific">Chitinophaga nivalis</name>
    <dbReference type="NCBI Taxonomy" id="2991709"/>
    <lineage>
        <taxon>Bacteria</taxon>
        <taxon>Pseudomonadati</taxon>
        <taxon>Bacteroidota</taxon>
        <taxon>Chitinophagia</taxon>
        <taxon>Chitinophagales</taxon>
        <taxon>Chitinophagaceae</taxon>
        <taxon>Chitinophaga</taxon>
    </lineage>
</organism>
<evidence type="ECO:0000259" key="1">
    <source>
        <dbReference type="Pfam" id="PF06114"/>
    </source>
</evidence>
<comment type="caution">
    <text evidence="2">The sequence shown here is derived from an EMBL/GenBank/DDBJ whole genome shotgun (WGS) entry which is preliminary data.</text>
</comment>
<name>A0ABT3IQ28_9BACT</name>
<gene>
    <name evidence="2" type="ORF">OL497_19345</name>
</gene>
<dbReference type="PANTHER" id="PTHR43236">
    <property type="entry name" value="ANTITOXIN HIGA1"/>
    <property type="match status" value="1"/>
</dbReference>
<evidence type="ECO:0000313" key="2">
    <source>
        <dbReference type="EMBL" id="MCW3486065.1"/>
    </source>
</evidence>
<feature type="domain" description="IrrE N-terminal-like" evidence="1">
    <location>
        <begin position="55"/>
        <end position="153"/>
    </location>
</feature>
<dbReference type="RefSeq" id="WP_264732879.1">
    <property type="nucleotide sequence ID" value="NZ_JAPDNR010000001.1"/>
</dbReference>
<dbReference type="EMBL" id="JAPDNS010000002">
    <property type="protein sequence ID" value="MCW3486065.1"/>
    <property type="molecule type" value="Genomic_DNA"/>
</dbReference>
<reference evidence="2 3" key="1">
    <citation type="submission" date="2022-10" db="EMBL/GenBank/DDBJ databases">
        <title>Chitinophaga nivalis PC15 sp. nov., isolated from Pyeongchang county, South Korea.</title>
        <authorList>
            <person name="Trinh H.N."/>
        </authorList>
    </citation>
    <scope>NUCLEOTIDE SEQUENCE [LARGE SCALE GENOMIC DNA]</scope>
    <source>
        <strain evidence="2 3">PC14</strain>
    </source>
</reference>
<dbReference type="Gene3D" id="1.10.10.2910">
    <property type="match status" value="1"/>
</dbReference>
<dbReference type="InterPro" id="IPR052345">
    <property type="entry name" value="Rad_response_metalloprotease"/>
</dbReference>
<dbReference type="Proteomes" id="UP001207742">
    <property type="component" value="Unassembled WGS sequence"/>
</dbReference>
<dbReference type="Pfam" id="PF06114">
    <property type="entry name" value="Peptidase_M78"/>
    <property type="match status" value="1"/>
</dbReference>
<proteinExistence type="predicted"/>
<dbReference type="InterPro" id="IPR010359">
    <property type="entry name" value="IrrE_HExxH"/>
</dbReference>
<keyword evidence="3" id="KW-1185">Reference proteome</keyword>